<name>A0AAX3M409_9BACL</name>
<sequence length="96" mass="10737">MKKSGLLLGSGVLFLGLLYLIHFLLPYDFNDILRVVTIILIIATLALSGTMVSGDRMRANQAIDPSSRDRNMVNSWSMLLFSLPVYVVMIVSYLWG</sequence>
<evidence type="ECO:0000256" key="1">
    <source>
        <dbReference type="SAM" id="Phobius"/>
    </source>
</evidence>
<feature type="transmembrane region" description="Helical" evidence="1">
    <location>
        <begin position="32"/>
        <end position="52"/>
    </location>
</feature>
<dbReference type="AlphaFoldDB" id="A0AAX3M409"/>
<keyword evidence="1" id="KW-1133">Transmembrane helix</keyword>
<dbReference type="Proteomes" id="UP001220509">
    <property type="component" value="Chromosome"/>
</dbReference>
<keyword evidence="1" id="KW-0812">Transmembrane</keyword>
<dbReference type="InterPro" id="IPR035167">
    <property type="entry name" value="DUF5316"/>
</dbReference>
<gene>
    <name evidence="2" type="ORF">PQ456_03520</name>
</gene>
<dbReference type="Pfam" id="PF17247">
    <property type="entry name" value="DUF5316"/>
    <property type="match status" value="1"/>
</dbReference>
<keyword evidence="1" id="KW-0472">Membrane</keyword>
<feature type="transmembrane region" description="Helical" evidence="1">
    <location>
        <begin position="7"/>
        <end position="26"/>
    </location>
</feature>
<reference evidence="2 3" key="1">
    <citation type="submission" date="2023-02" db="EMBL/GenBank/DDBJ databases">
        <title>Genome sequence of Paenibacillus kyungheensis KACC 18744.</title>
        <authorList>
            <person name="Kim S."/>
            <person name="Heo J."/>
            <person name="Kwon S.-W."/>
        </authorList>
    </citation>
    <scope>NUCLEOTIDE SEQUENCE [LARGE SCALE GENOMIC DNA]</scope>
    <source>
        <strain evidence="2 3">KACC 18744</strain>
    </source>
</reference>
<keyword evidence="3" id="KW-1185">Reference proteome</keyword>
<dbReference type="RefSeq" id="WP_273614877.1">
    <property type="nucleotide sequence ID" value="NZ_CP117416.1"/>
</dbReference>
<proteinExistence type="predicted"/>
<evidence type="ECO:0000313" key="3">
    <source>
        <dbReference type="Proteomes" id="UP001220509"/>
    </source>
</evidence>
<protein>
    <submittedName>
        <fullName evidence="2">DUF5316 family protein</fullName>
    </submittedName>
</protein>
<dbReference type="EMBL" id="CP117416">
    <property type="protein sequence ID" value="WCT56602.1"/>
    <property type="molecule type" value="Genomic_DNA"/>
</dbReference>
<evidence type="ECO:0000313" key="2">
    <source>
        <dbReference type="EMBL" id="WCT56602.1"/>
    </source>
</evidence>
<dbReference type="KEGG" id="pka:PQ456_03520"/>
<feature type="transmembrane region" description="Helical" evidence="1">
    <location>
        <begin position="73"/>
        <end position="95"/>
    </location>
</feature>
<organism evidence="2 3">
    <name type="scientific">Paenibacillus kyungheensis</name>
    <dbReference type="NCBI Taxonomy" id="1452732"/>
    <lineage>
        <taxon>Bacteria</taxon>
        <taxon>Bacillati</taxon>
        <taxon>Bacillota</taxon>
        <taxon>Bacilli</taxon>
        <taxon>Bacillales</taxon>
        <taxon>Paenibacillaceae</taxon>
        <taxon>Paenibacillus</taxon>
    </lineage>
</organism>
<accession>A0AAX3M409</accession>